<dbReference type="PANTHER" id="PTHR34039">
    <property type="entry name" value="UPF0102 PROTEIN YRAN"/>
    <property type="match status" value="1"/>
</dbReference>
<evidence type="ECO:0000256" key="2">
    <source>
        <dbReference type="HAMAP-Rule" id="MF_00048"/>
    </source>
</evidence>
<dbReference type="HAMAP" id="MF_00048">
    <property type="entry name" value="UPF0102"/>
    <property type="match status" value="1"/>
</dbReference>
<keyword evidence="4" id="KW-1185">Reference proteome</keyword>
<protein>
    <recommendedName>
        <fullName evidence="2">UPF0102 protein K1X11_000050</fullName>
    </recommendedName>
</protein>
<gene>
    <name evidence="3" type="ORF">K1X11_000050</name>
</gene>
<evidence type="ECO:0000313" key="3">
    <source>
        <dbReference type="EMBL" id="WRQ87780.1"/>
    </source>
</evidence>
<evidence type="ECO:0000313" key="4">
    <source>
        <dbReference type="Proteomes" id="UP000738431"/>
    </source>
</evidence>
<evidence type="ECO:0000256" key="1">
    <source>
        <dbReference type="ARBA" id="ARBA00006738"/>
    </source>
</evidence>
<name>A0ABZ1CBT9_9BACT</name>
<dbReference type="Gene3D" id="3.40.1350.10">
    <property type="match status" value="1"/>
</dbReference>
<dbReference type="InterPro" id="IPR011335">
    <property type="entry name" value="Restrct_endonuc-II-like"/>
</dbReference>
<reference evidence="3 4" key="2">
    <citation type="submission" date="2023-12" db="EMBL/GenBank/DDBJ databases">
        <title>Description of an unclassified Opitutus bacterium of Verrucomicrobiota.</title>
        <authorList>
            <person name="Zhang D.-F."/>
        </authorList>
    </citation>
    <scope>NUCLEOTIDE SEQUENCE [LARGE SCALE GENOMIC DNA]</scope>
    <source>
        <strain evidence="3 4">WL0086</strain>
    </source>
</reference>
<dbReference type="InterPro" id="IPR011856">
    <property type="entry name" value="tRNA_endonuc-like_dom_sf"/>
</dbReference>
<dbReference type="Proteomes" id="UP000738431">
    <property type="component" value="Chromosome"/>
</dbReference>
<reference evidence="3 4" key="1">
    <citation type="submission" date="2021-08" db="EMBL/GenBank/DDBJ databases">
        <authorList>
            <person name="Zhang D."/>
            <person name="Zhang A."/>
            <person name="Wang L."/>
        </authorList>
    </citation>
    <scope>NUCLEOTIDE SEQUENCE [LARGE SCALE GENOMIC DNA]</scope>
    <source>
        <strain evidence="3 4">WL0086</strain>
    </source>
</reference>
<sequence>MSQRRVGGNRGEAGERRAEVFLVKERGMKLVARNWRNPRDRREEIDLVMRDGEVLVFVEVKARSDLARVPGLYAIDKRKRAVLRRAIRAYLWHLREEPHTHRFDVVELACPDGEDMTAATVRHFENVRLDRPIR</sequence>
<organism evidence="3 4">
    <name type="scientific">Actomonas aquatica</name>
    <dbReference type="NCBI Taxonomy" id="2866162"/>
    <lineage>
        <taxon>Bacteria</taxon>
        <taxon>Pseudomonadati</taxon>
        <taxon>Verrucomicrobiota</taxon>
        <taxon>Opitutia</taxon>
        <taxon>Opitutales</taxon>
        <taxon>Opitutaceae</taxon>
        <taxon>Actomonas</taxon>
    </lineage>
</organism>
<dbReference type="RefSeq" id="WP_225919221.1">
    <property type="nucleotide sequence ID" value="NZ_CP139781.1"/>
</dbReference>
<accession>A0ABZ1CBT9</accession>
<proteinExistence type="inferred from homology"/>
<dbReference type="SUPFAM" id="SSF52980">
    <property type="entry name" value="Restriction endonuclease-like"/>
    <property type="match status" value="1"/>
</dbReference>
<dbReference type="PANTHER" id="PTHR34039:SF1">
    <property type="entry name" value="UPF0102 PROTEIN YRAN"/>
    <property type="match status" value="1"/>
</dbReference>
<comment type="similarity">
    <text evidence="1 2">Belongs to the UPF0102 family.</text>
</comment>
<dbReference type="Pfam" id="PF02021">
    <property type="entry name" value="UPF0102"/>
    <property type="match status" value="1"/>
</dbReference>
<dbReference type="EMBL" id="CP139781">
    <property type="protein sequence ID" value="WRQ87780.1"/>
    <property type="molecule type" value="Genomic_DNA"/>
</dbReference>
<dbReference type="InterPro" id="IPR003509">
    <property type="entry name" value="UPF0102_YraN-like"/>
</dbReference>